<gene>
    <name evidence="2" type="ORF">EYE40_06805</name>
</gene>
<evidence type="ECO:0000313" key="3">
    <source>
        <dbReference type="Proteomes" id="UP000294194"/>
    </source>
</evidence>
<dbReference type="SUPFAM" id="SSF50800">
    <property type="entry name" value="PK beta-barrel domain-like"/>
    <property type="match status" value="1"/>
</dbReference>
<dbReference type="PROSITE" id="PS51340">
    <property type="entry name" value="MOSC"/>
    <property type="match status" value="1"/>
</dbReference>
<dbReference type="RefSeq" id="WP_130981244.1">
    <property type="nucleotide sequence ID" value="NZ_SISG01000001.1"/>
</dbReference>
<dbReference type="InterPro" id="IPR011037">
    <property type="entry name" value="Pyrv_Knase-like_insert_dom_sf"/>
</dbReference>
<dbReference type="Proteomes" id="UP000294194">
    <property type="component" value="Unassembled WGS sequence"/>
</dbReference>
<proteinExistence type="predicted"/>
<dbReference type="Pfam" id="PF03473">
    <property type="entry name" value="MOSC"/>
    <property type="match status" value="1"/>
</dbReference>
<dbReference type="InterPro" id="IPR052716">
    <property type="entry name" value="MOSC_domain"/>
</dbReference>
<name>A0A4Q9GWQ2_9MICO</name>
<dbReference type="EMBL" id="SISG01000001">
    <property type="protein sequence ID" value="TBN57133.1"/>
    <property type="molecule type" value="Genomic_DNA"/>
</dbReference>
<dbReference type="PANTHER" id="PTHR36930">
    <property type="entry name" value="METAL-SULFUR CLUSTER BIOSYNTHESIS PROTEINS YUAD-RELATED"/>
    <property type="match status" value="1"/>
</dbReference>
<evidence type="ECO:0000259" key="1">
    <source>
        <dbReference type="PROSITE" id="PS51340"/>
    </source>
</evidence>
<sequence>MPRVVAVSRDAAHRFSKPVVDQIVLVAGIGIEGDAHAGETVQHLSRKRVDPSAPNLRQVHVIHSELFEEVGEHGFTVAPGDMGENITTSGVDLLTLPTGTVLQFGDDASIEITGLRNPCSQINGFEPGLLKAVLGKDENGVVERKGGVMSIVLSSGAVRAGDEITVMLPPEPRTPLQPV</sequence>
<dbReference type="GO" id="GO:0030151">
    <property type="term" value="F:molybdenum ion binding"/>
    <property type="evidence" value="ECO:0007669"/>
    <property type="project" value="InterPro"/>
</dbReference>
<organism evidence="2 3">
    <name type="scientific">Glaciihabitans arcticus</name>
    <dbReference type="NCBI Taxonomy" id="2668039"/>
    <lineage>
        <taxon>Bacteria</taxon>
        <taxon>Bacillati</taxon>
        <taxon>Actinomycetota</taxon>
        <taxon>Actinomycetes</taxon>
        <taxon>Micrococcales</taxon>
        <taxon>Microbacteriaceae</taxon>
        <taxon>Glaciihabitans</taxon>
    </lineage>
</organism>
<reference evidence="3" key="1">
    <citation type="submission" date="2019-02" db="EMBL/GenBank/DDBJ databases">
        <title>Glaciihabitans arcticus sp. nov., a psychrotolerant bacterium isolated from polar soil.</title>
        <authorList>
            <person name="Dahal R.H."/>
        </authorList>
    </citation>
    <scope>NUCLEOTIDE SEQUENCE [LARGE SCALE GENOMIC DNA]</scope>
    <source>
        <strain evidence="3">RP-3-7</strain>
    </source>
</reference>
<protein>
    <submittedName>
        <fullName evidence="2">MOSC domain-containing protein</fullName>
    </submittedName>
</protein>
<accession>A0A4Q9GWQ2</accession>
<dbReference type="InterPro" id="IPR005302">
    <property type="entry name" value="MoCF_Sase_C"/>
</dbReference>
<dbReference type="AlphaFoldDB" id="A0A4Q9GWQ2"/>
<evidence type="ECO:0000313" key="2">
    <source>
        <dbReference type="EMBL" id="TBN57133.1"/>
    </source>
</evidence>
<dbReference type="GO" id="GO:0003824">
    <property type="term" value="F:catalytic activity"/>
    <property type="evidence" value="ECO:0007669"/>
    <property type="project" value="InterPro"/>
</dbReference>
<dbReference type="GO" id="GO:0030170">
    <property type="term" value="F:pyridoxal phosphate binding"/>
    <property type="evidence" value="ECO:0007669"/>
    <property type="project" value="InterPro"/>
</dbReference>
<dbReference type="PANTHER" id="PTHR36930:SF1">
    <property type="entry name" value="MOSC DOMAIN-CONTAINING PROTEIN"/>
    <property type="match status" value="1"/>
</dbReference>
<feature type="domain" description="MOSC" evidence="1">
    <location>
        <begin position="18"/>
        <end position="167"/>
    </location>
</feature>
<comment type="caution">
    <text evidence="2">The sequence shown here is derived from an EMBL/GenBank/DDBJ whole genome shotgun (WGS) entry which is preliminary data.</text>
</comment>
<keyword evidence="3" id="KW-1185">Reference proteome</keyword>
<dbReference type="Gene3D" id="2.40.33.20">
    <property type="entry name" value="PK beta-barrel domain-like"/>
    <property type="match status" value="1"/>
</dbReference>